<dbReference type="OrthoDB" id="915634at2"/>
<evidence type="ECO:0000313" key="3">
    <source>
        <dbReference type="EMBL" id="MBB3058256.1"/>
    </source>
</evidence>
<name>A0A839SK54_9SPHI</name>
<dbReference type="Pfam" id="PF03432">
    <property type="entry name" value="Relaxase"/>
    <property type="match status" value="1"/>
</dbReference>
<evidence type="ECO:0000313" key="4">
    <source>
        <dbReference type="Proteomes" id="UP000539265"/>
    </source>
</evidence>
<evidence type="ECO:0000259" key="2">
    <source>
        <dbReference type="Pfam" id="PF03432"/>
    </source>
</evidence>
<proteinExistence type="predicted"/>
<dbReference type="EMBL" id="JACHWX010000019">
    <property type="protein sequence ID" value="MBB3058256.1"/>
    <property type="molecule type" value="Genomic_DNA"/>
</dbReference>
<comment type="caution">
    <text evidence="3">The sequence shown here is derived from an EMBL/GenBank/DDBJ whole genome shotgun (WGS) entry which is preliminary data.</text>
</comment>
<gene>
    <name evidence="3" type="ORF">FHS11_004705</name>
</gene>
<protein>
    <recommendedName>
        <fullName evidence="2">MobA/VirD2-like nuclease domain-containing protein</fullName>
    </recommendedName>
</protein>
<dbReference type="AlphaFoldDB" id="A0A839SK54"/>
<dbReference type="Proteomes" id="UP000539265">
    <property type="component" value="Unassembled WGS sequence"/>
</dbReference>
<organism evidence="3 4">
    <name type="scientific">Mucilaginibacter gotjawali</name>
    <dbReference type="NCBI Taxonomy" id="1550579"/>
    <lineage>
        <taxon>Bacteria</taxon>
        <taxon>Pseudomonadati</taxon>
        <taxon>Bacteroidota</taxon>
        <taxon>Sphingobacteriia</taxon>
        <taxon>Sphingobacteriales</taxon>
        <taxon>Sphingobacteriaceae</taxon>
        <taxon>Mucilaginibacter</taxon>
    </lineage>
</organism>
<dbReference type="InterPro" id="IPR005094">
    <property type="entry name" value="Endonuclease_MobA/VirD2"/>
</dbReference>
<feature type="compositionally biased region" description="Basic residues" evidence="1">
    <location>
        <begin position="425"/>
        <end position="439"/>
    </location>
</feature>
<sequence>MIVRIMPSAKEFKAVSYNTNKIDKDKGELMKVANFGPLQGLQQLRPEDYRNYLKMVSATNKHVKLPQFHAAISAKGKEYTKDELTAIAVQWLGKMGYGEQPYLLVYHKDTKNNHIHMVTTRVGKDGKKISDSFEKVRAVKQLNVVLGIDEKHDAKSDIAKALTYQVGTKAQFMMVLESLGYTLKQQDGKLAVIKFGKQQDEIDQPLIEERLKNYTPDTDRKVQLKALFHKYAAGYDTTLIKKYGKYTSGFAAFLKEKLGIDLIFHASGDKPPYGYTVVDHAGKTVFKGGEIMSLKELLALQKDDRFEAETVVAAHRKQADSAHGEEQRDYYAAILKAALYNYPDFIQGLYHQGLTLTRQGEDFYLGDPGTGVYMDTADLLEEKDFGHMAEQFSQYTEMQEEINRQHIYIPEPYIAPDIDDEAIHGRNRRRKKKARTNHR</sequence>
<dbReference type="RefSeq" id="WP_096354013.1">
    <property type="nucleotide sequence ID" value="NZ_AP017313.1"/>
</dbReference>
<reference evidence="3" key="1">
    <citation type="submission" date="2020-08" db="EMBL/GenBank/DDBJ databases">
        <title>Genomic Encyclopedia of Type Strains, Phase III (KMG-III): the genomes of soil and plant-associated and newly described type strains.</title>
        <authorList>
            <person name="Whitman W."/>
        </authorList>
    </citation>
    <scope>NUCLEOTIDE SEQUENCE [LARGE SCALE GENOMIC DNA]</scope>
    <source>
        <strain evidence="3">CECT 8628</strain>
    </source>
</reference>
<accession>A0A839SK54</accession>
<feature type="region of interest" description="Disordered" evidence="1">
    <location>
        <begin position="419"/>
        <end position="439"/>
    </location>
</feature>
<feature type="domain" description="MobA/VirD2-like nuclease" evidence="2">
    <location>
        <begin position="39"/>
        <end position="140"/>
    </location>
</feature>
<keyword evidence="4" id="KW-1185">Reference proteome</keyword>
<evidence type="ECO:0000256" key="1">
    <source>
        <dbReference type="SAM" id="MobiDB-lite"/>
    </source>
</evidence>